<reference evidence="15" key="1">
    <citation type="submission" date="2021-07" db="EMBL/GenBank/DDBJ databases">
        <title>Elsinoe batatas strain:CRI-CJ2 Genome sequencing and assembly.</title>
        <authorList>
            <person name="Huang L."/>
        </authorList>
    </citation>
    <scope>NUCLEOTIDE SEQUENCE</scope>
    <source>
        <strain evidence="15">CRI-CJ2</strain>
    </source>
</reference>
<evidence type="ECO:0000256" key="4">
    <source>
        <dbReference type="ARBA" id="ARBA00013797"/>
    </source>
</evidence>
<evidence type="ECO:0000256" key="7">
    <source>
        <dbReference type="ARBA" id="ARBA00022679"/>
    </source>
</evidence>
<protein>
    <recommendedName>
        <fullName evidence="4 13">GPI mannosyltransferase 1</fullName>
        <ecNumber evidence="13">2.4.1.-</ecNumber>
    </recommendedName>
    <alternativeName>
        <fullName evidence="13">GPI mannosyltransferase I</fullName>
    </alternativeName>
</protein>
<evidence type="ECO:0000256" key="3">
    <source>
        <dbReference type="ARBA" id="ARBA00011071"/>
    </source>
</evidence>
<keyword evidence="8 13" id="KW-0812">Transmembrane</keyword>
<dbReference type="EC" id="2.4.1.-" evidence="13"/>
<evidence type="ECO:0000313" key="15">
    <source>
        <dbReference type="EMBL" id="KAG8631380.1"/>
    </source>
</evidence>
<feature type="signal peptide" evidence="14">
    <location>
        <begin position="1"/>
        <end position="25"/>
    </location>
</feature>
<evidence type="ECO:0000256" key="5">
    <source>
        <dbReference type="ARBA" id="ARBA00022502"/>
    </source>
</evidence>
<evidence type="ECO:0000256" key="10">
    <source>
        <dbReference type="ARBA" id="ARBA00022989"/>
    </source>
</evidence>
<feature type="transmembrane region" description="Helical" evidence="13">
    <location>
        <begin position="81"/>
        <end position="101"/>
    </location>
</feature>
<feature type="transmembrane region" description="Helical" evidence="13">
    <location>
        <begin position="305"/>
        <end position="330"/>
    </location>
</feature>
<comment type="subcellular location">
    <subcellularLocation>
        <location evidence="1 13">Endoplasmic reticulum membrane</location>
        <topology evidence="1 13">Multi-pass membrane protein</topology>
    </subcellularLocation>
</comment>
<evidence type="ECO:0000256" key="12">
    <source>
        <dbReference type="ARBA" id="ARBA00025399"/>
    </source>
</evidence>
<keyword evidence="9 13" id="KW-0256">Endoplasmic reticulum</keyword>
<evidence type="ECO:0000256" key="2">
    <source>
        <dbReference type="ARBA" id="ARBA00004687"/>
    </source>
</evidence>
<dbReference type="GO" id="GO:0005789">
    <property type="term" value="C:endoplasmic reticulum membrane"/>
    <property type="evidence" value="ECO:0007669"/>
    <property type="project" value="UniProtKB-SubCell"/>
</dbReference>
<dbReference type="Pfam" id="PF05007">
    <property type="entry name" value="Mannosyl_trans"/>
    <property type="match status" value="1"/>
</dbReference>
<keyword evidence="14" id="KW-0732">Signal</keyword>
<gene>
    <name evidence="15" type="ORF">KVT40_000520</name>
</gene>
<organism evidence="15 16">
    <name type="scientific">Elsinoe batatas</name>
    <dbReference type="NCBI Taxonomy" id="2601811"/>
    <lineage>
        <taxon>Eukaryota</taxon>
        <taxon>Fungi</taxon>
        <taxon>Dikarya</taxon>
        <taxon>Ascomycota</taxon>
        <taxon>Pezizomycotina</taxon>
        <taxon>Dothideomycetes</taxon>
        <taxon>Dothideomycetidae</taxon>
        <taxon>Myriangiales</taxon>
        <taxon>Elsinoaceae</taxon>
        <taxon>Elsinoe</taxon>
    </lineage>
</organism>
<dbReference type="PANTHER" id="PTHR12886">
    <property type="entry name" value="PIG-M MANNOSYLTRANSFERASE"/>
    <property type="match status" value="1"/>
</dbReference>
<accession>A0A8K0PGH9</accession>
<keyword evidence="6 13" id="KW-0328">Glycosyltransferase</keyword>
<evidence type="ECO:0000256" key="6">
    <source>
        <dbReference type="ARBA" id="ARBA00022676"/>
    </source>
</evidence>
<keyword evidence="10 13" id="KW-1133">Transmembrane helix</keyword>
<keyword evidence="5 13" id="KW-0337">GPI-anchor biosynthesis</keyword>
<name>A0A8K0PGH9_9PEZI</name>
<keyword evidence="11 13" id="KW-0472">Membrane</keyword>
<dbReference type="GO" id="GO:0006506">
    <property type="term" value="P:GPI anchor biosynthetic process"/>
    <property type="evidence" value="ECO:0007669"/>
    <property type="project" value="UniProtKB-UniPathway"/>
</dbReference>
<comment type="similarity">
    <text evidence="3 13">Belongs to the PIGM family.</text>
</comment>
<feature type="transmembrane region" description="Helical" evidence="13">
    <location>
        <begin position="144"/>
        <end position="162"/>
    </location>
</feature>
<dbReference type="AlphaFoldDB" id="A0A8K0PGH9"/>
<dbReference type="GO" id="GO:0051751">
    <property type="term" value="F:alpha-1,4-mannosyltransferase activity"/>
    <property type="evidence" value="ECO:0007669"/>
    <property type="project" value="InterPro"/>
</dbReference>
<dbReference type="EMBL" id="JAESVG020000001">
    <property type="protein sequence ID" value="KAG8631380.1"/>
    <property type="molecule type" value="Genomic_DNA"/>
</dbReference>
<proteinExistence type="inferred from homology"/>
<dbReference type="PANTHER" id="PTHR12886:SF0">
    <property type="entry name" value="GPI MANNOSYLTRANSFERASE 1"/>
    <property type="match status" value="1"/>
</dbReference>
<comment type="caution">
    <text evidence="15">The sequence shown here is derived from an EMBL/GenBank/DDBJ whole genome shotgun (WGS) entry which is preliminary data.</text>
</comment>
<dbReference type="OrthoDB" id="1741594at2759"/>
<keyword evidence="16" id="KW-1185">Reference proteome</keyword>
<comment type="pathway">
    <text evidence="2 13">Glycolipid biosynthesis; glycosylphosphatidylinositol-anchor biosynthesis.</text>
</comment>
<dbReference type="GO" id="GO:1990529">
    <property type="term" value="C:glycosylphosphatidylinositol-mannosyltransferase I complex"/>
    <property type="evidence" value="ECO:0007669"/>
    <property type="project" value="TreeGrafter"/>
</dbReference>
<dbReference type="UniPathway" id="UPA00196"/>
<feature type="transmembrane region" description="Helical" evidence="13">
    <location>
        <begin position="207"/>
        <end position="229"/>
    </location>
</feature>
<comment type="function">
    <text evidence="12 13">Mannosyltransferase involved in glycosylphosphatidylinositol-anchor biosynthesis. Transfers the first alpha-1,4-mannose to GlcN-acyl-PI during GPI precursor assembly. Required for cell wall integrity.</text>
</comment>
<evidence type="ECO:0000256" key="1">
    <source>
        <dbReference type="ARBA" id="ARBA00004477"/>
    </source>
</evidence>
<feature type="transmembrane region" description="Helical" evidence="13">
    <location>
        <begin position="371"/>
        <end position="394"/>
    </location>
</feature>
<dbReference type="Proteomes" id="UP000809789">
    <property type="component" value="Unassembled WGS sequence"/>
</dbReference>
<sequence length="412" mass="46626">MSRLWNPPILFLLSFLLRLLLLTWGRYQDTHSPLKYTDIDYLVFTDASRYISRGQSPYQRDTYRYTPLLAWLLYPTVWPGWFDFGKVLFALGDLVAGWLVYDVLRREKGKGGYGLASERACRYAAVWVLNPMVANISTRGSSEGLLAVFVVAVLWAVLRGQWVLGGAVLGLAVHFKIYPFVYAASLAWWVAGREEGGLWERVMRREVVMLGVAAGVTFMGLNVVMYSMYGWPFIEHSYAYHLTRIDHRHNFSVYSTLLHLRSAVGSGSGLKVEALTFVPQLLLAVVTIPLALSRKNLAGTMLAQTFAFVTFNKVCTSQYFLWYMVFLPFYLPDSFFMRNRSLGISALVAWLIGQAMWLQQGYKLEFLGNSTFIQLWHSTISFFAVNCWILGVIVSDIAGRTPASAVAAKKTN</sequence>
<feature type="transmembrane region" description="Helical" evidence="13">
    <location>
        <begin position="168"/>
        <end position="191"/>
    </location>
</feature>
<dbReference type="InterPro" id="IPR007704">
    <property type="entry name" value="PIG-M"/>
</dbReference>
<keyword evidence="7 13" id="KW-0808">Transferase</keyword>
<evidence type="ECO:0000313" key="16">
    <source>
        <dbReference type="Proteomes" id="UP000809789"/>
    </source>
</evidence>
<dbReference type="GO" id="GO:0004376">
    <property type="term" value="F:GPI mannosyltransferase activity"/>
    <property type="evidence" value="ECO:0007669"/>
    <property type="project" value="InterPro"/>
</dbReference>
<evidence type="ECO:0000256" key="13">
    <source>
        <dbReference type="RuleBase" id="RU365064"/>
    </source>
</evidence>
<feature type="chain" id="PRO_5035480519" description="GPI mannosyltransferase 1" evidence="14">
    <location>
        <begin position="26"/>
        <end position="412"/>
    </location>
</feature>
<evidence type="ECO:0000256" key="14">
    <source>
        <dbReference type="SAM" id="SignalP"/>
    </source>
</evidence>
<evidence type="ECO:0000256" key="11">
    <source>
        <dbReference type="ARBA" id="ARBA00023136"/>
    </source>
</evidence>
<feature type="transmembrane region" description="Helical" evidence="13">
    <location>
        <begin position="342"/>
        <end position="359"/>
    </location>
</feature>
<evidence type="ECO:0000256" key="8">
    <source>
        <dbReference type="ARBA" id="ARBA00022692"/>
    </source>
</evidence>
<evidence type="ECO:0000256" key="9">
    <source>
        <dbReference type="ARBA" id="ARBA00022824"/>
    </source>
</evidence>